<evidence type="ECO:0000313" key="7">
    <source>
        <dbReference type="Proteomes" id="UP000308730"/>
    </source>
</evidence>
<feature type="coiled-coil region" evidence="3">
    <location>
        <begin position="899"/>
        <end position="947"/>
    </location>
</feature>
<keyword evidence="7" id="KW-1185">Reference proteome</keyword>
<organism evidence="6 7">
    <name type="scientific">Antrodiella citrinella</name>
    <dbReference type="NCBI Taxonomy" id="2447956"/>
    <lineage>
        <taxon>Eukaryota</taxon>
        <taxon>Fungi</taxon>
        <taxon>Dikarya</taxon>
        <taxon>Basidiomycota</taxon>
        <taxon>Agaricomycotina</taxon>
        <taxon>Agaricomycetes</taxon>
        <taxon>Polyporales</taxon>
        <taxon>Steccherinaceae</taxon>
        <taxon>Antrodiella</taxon>
    </lineage>
</organism>
<feature type="domain" description="Pentatricopeptide repeat-containing protein-mitochondrial" evidence="5">
    <location>
        <begin position="296"/>
        <end position="425"/>
    </location>
</feature>
<dbReference type="InterPro" id="IPR002885">
    <property type="entry name" value="PPR_rpt"/>
</dbReference>
<feature type="coiled-coil region" evidence="3">
    <location>
        <begin position="682"/>
        <end position="758"/>
    </location>
</feature>
<name>A0A4S4N5V2_9APHY</name>
<dbReference type="NCBIfam" id="TIGR00756">
    <property type="entry name" value="PPR"/>
    <property type="match status" value="1"/>
</dbReference>
<keyword evidence="1" id="KW-0677">Repeat</keyword>
<dbReference type="EMBL" id="SGPM01000008">
    <property type="protein sequence ID" value="THH33261.1"/>
    <property type="molecule type" value="Genomic_DNA"/>
</dbReference>
<feature type="region of interest" description="Disordered" evidence="4">
    <location>
        <begin position="608"/>
        <end position="643"/>
    </location>
</feature>
<keyword evidence="3" id="KW-0175">Coiled coil</keyword>
<evidence type="ECO:0000256" key="4">
    <source>
        <dbReference type="SAM" id="MobiDB-lite"/>
    </source>
</evidence>
<feature type="repeat" description="PPR" evidence="2">
    <location>
        <begin position="330"/>
        <end position="364"/>
    </location>
</feature>
<feature type="repeat" description="PPR" evidence="2">
    <location>
        <begin position="435"/>
        <end position="469"/>
    </location>
</feature>
<dbReference type="PROSITE" id="PS51375">
    <property type="entry name" value="PPR"/>
    <property type="match status" value="3"/>
</dbReference>
<dbReference type="Pfam" id="PF23276">
    <property type="entry name" value="TPR_24"/>
    <property type="match status" value="1"/>
</dbReference>
<protein>
    <recommendedName>
        <fullName evidence="5">Pentatricopeptide repeat-containing protein-mitochondrial domain-containing protein</fullName>
    </recommendedName>
</protein>
<accession>A0A4S4N5V2</accession>
<dbReference type="OrthoDB" id="185373at2759"/>
<dbReference type="PANTHER" id="PTHR47939:SF5">
    <property type="entry name" value="PENTACOTRIPEPTIDE-REPEAT REGION OF PRORP DOMAIN-CONTAINING PROTEIN"/>
    <property type="match status" value="1"/>
</dbReference>
<evidence type="ECO:0000256" key="3">
    <source>
        <dbReference type="SAM" id="Coils"/>
    </source>
</evidence>
<feature type="repeat" description="PPR" evidence="2">
    <location>
        <begin position="119"/>
        <end position="153"/>
    </location>
</feature>
<dbReference type="Proteomes" id="UP000308730">
    <property type="component" value="Unassembled WGS sequence"/>
</dbReference>
<dbReference type="PANTHER" id="PTHR47939">
    <property type="entry name" value="MEMBRANE-ASSOCIATED SALT-INDUCIBLE PROTEIN-LIKE"/>
    <property type="match status" value="1"/>
</dbReference>
<comment type="caution">
    <text evidence="6">The sequence shown here is derived from an EMBL/GenBank/DDBJ whole genome shotgun (WGS) entry which is preliminary data.</text>
</comment>
<feature type="coiled-coil region" evidence="3">
    <location>
        <begin position="1037"/>
        <end position="1092"/>
    </location>
</feature>
<gene>
    <name evidence="6" type="ORF">EUX98_g903</name>
</gene>
<dbReference type="InterPro" id="IPR057027">
    <property type="entry name" value="TPR_mt"/>
</dbReference>
<evidence type="ECO:0000256" key="2">
    <source>
        <dbReference type="PROSITE-ProRule" id="PRU00708"/>
    </source>
</evidence>
<dbReference type="Pfam" id="PF13812">
    <property type="entry name" value="PPR_3"/>
    <property type="match status" value="2"/>
</dbReference>
<feature type="coiled-coil region" evidence="3">
    <location>
        <begin position="787"/>
        <end position="846"/>
    </location>
</feature>
<reference evidence="6 7" key="1">
    <citation type="submission" date="2019-02" db="EMBL/GenBank/DDBJ databases">
        <title>Genome sequencing of the rare red list fungi Antrodiella citrinella (Flaviporus citrinellus).</title>
        <authorList>
            <person name="Buettner E."/>
            <person name="Kellner H."/>
        </authorList>
    </citation>
    <scope>NUCLEOTIDE SEQUENCE [LARGE SCALE GENOMIC DNA]</scope>
    <source>
        <strain evidence="6 7">DSM 108506</strain>
    </source>
</reference>
<evidence type="ECO:0000313" key="6">
    <source>
        <dbReference type="EMBL" id="THH33261.1"/>
    </source>
</evidence>
<sequence length="1292" mass="145478">MLASCSRVAGRRCQRLLAETTPSVTSQPQSFLQNPSQQQWRHSTLSHVAGLRRPKRAAIMDEALDMSWDNHSEPARVAASSSSGLAKANKELSRFATYHRIGTVFSIARRMKEDEILPDRTTYDNLLSVCAAHATPSEAWAILEDMASVGIEPDRSAFHHVIGALEAREMRGTWELLQVMQHLNVEPDATTFDLIITRVLKLDNVELALQYLALMSDRGMVPLGHTTEAIVRACCKLSMPRLAWDLAVSFEAVSPRRLDGHVWMECLLASAETLYVEGVRDLWQKCVHELNMIPDEGCCIHVLNVAARAGEPQLALDVIRTLQLSRIVWEEYHFAPLVEAFCKNKDLKQAVEVLGTMQDYKVTPDAGTAYPIFHTIATAARLDLAWQAADKVREEGKVVDVTALNAILRGAVKLKDLQRALGIYSVYSDFKASPNIDTFNILLAGCIATAHRQLGDRLLTEMKTAGIKPDAVTFQRTVILCLTQPTYEDAFFYLEEMKKEGFVPSRSLYENIIRKCVLAGDPRHKLALEEMLSQGHEVSATLEAFVNSGGEVVSSKVYHPVSDVYASTHPPRRRGFRVPDVPGPNAYDTHDPEYDVYKRGAFLETADRFQQDKPSDVPGPGGRITPDPSKNPNTAKPTKGASADRYALLQRKVEELERIHHEGKKSVSLALVLWTLARTQVVTKHLAEVDRLKQELNRTQKSNSEQTERYDKLKKQSELLESRLQETKKLHDSSQAEAKDLRVKLRFAEHEKTQLASKQGEAGEMRKAMQALEGKRRDEVRERDKKIADLEKANAVEKKKRELLEAKLSEISGTVHARSEQAKARARELEEKLQEVQSDASRTTASFTLLKEKAGDTERELLGQLEQHRQMMSRVAEEYGSLASSSVPKDQHDSVKLDLITSQLRVNRLDRKLANSENQVRDLAQLIRQNRDQNQLLREHLKEAESTVAVYSSALKSTLKERPEDPSVAQALRDDFASLQRGHLEAELTKERILTTDATVWADLCSRRSDWLLLNSAFLVKHLDERDKQVQHQSAELSAAKAKHDNLQTSLAALQSESDGLRVQLLTSVANLAEANGRLEVLKKERVDVETRLKANFGKVEQTLSQEKEANKRLASTVQKGRQAEEALQAELEQLTTQLVEAEQYQYAYENLLDEVESLVQRNALAEEETQRLSKFNAEIVGHNNPAQRVVYVDRIRRELHETKQQILVLQRDRDAVAYENDDLRHELGLYKSVAVPTDYKAKGHVTRVGRTALGDQNLNVKPTNATSGGEDMLNYLPEEYREGDLTVEEIM</sequence>
<dbReference type="InterPro" id="IPR050667">
    <property type="entry name" value="PPR-containing_protein"/>
</dbReference>
<evidence type="ECO:0000256" key="1">
    <source>
        <dbReference type="ARBA" id="ARBA00022737"/>
    </source>
</evidence>
<feature type="coiled-coil region" evidence="3">
    <location>
        <begin position="1118"/>
        <end position="1169"/>
    </location>
</feature>
<proteinExistence type="predicted"/>
<dbReference type="Gene3D" id="1.25.40.10">
    <property type="entry name" value="Tetratricopeptide repeat domain"/>
    <property type="match status" value="4"/>
</dbReference>
<dbReference type="InterPro" id="IPR011990">
    <property type="entry name" value="TPR-like_helical_dom_sf"/>
</dbReference>
<evidence type="ECO:0000259" key="5">
    <source>
        <dbReference type="Pfam" id="PF23276"/>
    </source>
</evidence>